<comment type="caution">
    <text evidence="1">The sequence shown here is derived from an EMBL/GenBank/DDBJ whole genome shotgun (WGS) entry which is preliminary data.</text>
</comment>
<evidence type="ECO:0000313" key="2">
    <source>
        <dbReference type="Proteomes" id="UP000772434"/>
    </source>
</evidence>
<dbReference type="OrthoDB" id="3019131at2759"/>
<protein>
    <recommendedName>
        <fullName evidence="3">F-box domain-containing protein</fullName>
    </recommendedName>
</protein>
<evidence type="ECO:0000313" key="1">
    <source>
        <dbReference type="EMBL" id="KAF9062079.1"/>
    </source>
</evidence>
<gene>
    <name evidence="1" type="ORF">BDP27DRAFT_1428283</name>
</gene>
<evidence type="ECO:0008006" key="3">
    <source>
        <dbReference type="Google" id="ProtNLM"/>
    </source>
</evidence>
<accession>A0A9P5PF00</accession>
<reference evidence="1" key="1">
    <citation type="submission" date="2020-11" db="EMBL/GenBank/DDBJ databases">
        <authorList>
            <consortium name="DOE Joint Genome Institute"/>
            <person name="Ahrendt S."/>
            <person name="Riley R."/>
            <person name="Andreopoulos W."/>
            <person name="Labutti K."/>
            <person name="Pangilinan J."/>
            <person name="Ruiz-Duenas F.J."/>
            <person name="Barrasa J.M."/>
            <person name="Sanchez-Garcia M."/>
            <person name="Camarero S."/>
            <person name="Miyauchi S."/>
            <person name="Serrano A."/>
            <person name="Linde D."/>
            <person name="Babiker R."/>
            <person name="Drula E."/>
            <person name="Ayuso-Fernandez I."/>
            <person name="Pacheco R."/>
            <person name="Padilla G."/>
            <person name="Ferreira P."/>
            <person name="Barriuso J."/>
            <person name="Kellner H."/>
            <person name="Castanera R."/>
            <person name="Alfaro M."/>
            <person name="Ramirez L."/>
            <person name="Pisabarro A.G."/>
            <person name="Kuo A."/>
            <person name="Tritt A."/>
            <person name="Lipzen A."/>
            <person name="He G."/>
            <person name="Yan M."/>
            <person name="Ng V."/>
            <person name="Cullen D."/>
            <person name="Martin F."/>
            <person name="Rosso M.-N."/>
            <person name="Henrissat B."/>
            <person name="Hibbett D."/>
            <person name="Martinez A.T."/>
            <person name="Grigoriev I.V."/>
        </authorList>
    </citation>
    <scope>NUCLEOTIDE SEQUENCE</scope>
    <source>
        <strain evidence="1">AH 40177</strain>
    </source>
</reference>
<dbReference type="InterPro" id="IPR032675">
    <property type="entry name" value="LRR_dom_sf"/>
</dbReference>
<dbReference type="Proteomes" id="UP000772434">
    <property type="component" value="Unassembled WGS sequence"/>
</dbReference>
<proteinExistence type="predicted"/>
<sequence>MTINLPDDTISEILGHVVSNGSIIMSHCQIWGQPVPRLIMMSWVCRQWRRTVERTPSLWAFVNMIIYSEPDEEAYKGCGIEMEYRSRVFPVTGFKTTVARFLDRSGQHLLNVDLTVVGRDDTMCDFPALSSDLFDDVSLSSDVFDAVSLLTEQAYRWGKFRYEGPSGLLSLILSGHELPKLTEIDCRFEDLDGFDYDCFRHCFRQSPLKRFGLAKHITLGSLEKILGDYSPRLESLVVSSLMGDTIVDVHTWRNITSLKLKDWDTASVELLFSSLEFPSLKEAVFQQGYGNWPTEAFRDFVARSGCVLDTLILKDISLSHQDLLKILETLPGLQTLHIHLSSWYGLTGEPQCPITPELFMNLTVTEKDLTQSLIPHLKSLVIVSDVQINFDDRQVVTMVESRWVSPSLDQSKIIKKGQGCGIRSVVLRLTSQDVDLQLYQQLEKLAKQGLRVEVVGKPAREFGQSDSELTEDDEGADLQT</sequence>
<dbReference type="Gene3D" id="3.80.10.10">
    <property type="entry name" value="Ribonuclease Inhibitor"/>
    <property type="match status" value="1"/>
</dbReference>
<organism evidence="1 2">
    <name type="scientific">Rhodocollybia butyracea</name>
    <dbReference type="NCBI Taxonomy" id="206335"/>
    <lineage>
        <taxon>Eukaryota</taxon>
        <taxon>Fungi</taxon>
        <taxon>Dikarya</taxon>
        <taxon>Basidiomycota</taxon>
        <taxon>Agaricomycotina</taxon>
        <taxon>Agaricomycetes</taxon>
        <taxon>Agaricomycetidae</taxon>
        <taxon>Agaricales</taxon>
        <taxon>Marasmiineae</taxon>
        <taxon>Omphalotaceae</taxon>
        <taxon>Rhodocollybia</taxon>
    </lineage>
</organism>
<dbReference type="Gene3D" id="1.20.1280.50">
    <property type="match status" value="1"/>
</dbReference>
<name>A0A9P5PF00_9AGAR</name>
<dbReference type="EMBL" id="JADNRY010000182">
    <property type="protein sequence ID" value="KAF9062079.1"/>
    <property type="molecule type" value="Genomic_DNA"/>
</dbReference>
<dbReference type="AlphaFoldDB" id="A0A9P5PF00"/>
<keyword evidence="2" id="KW-1185">Reference proteome</keyword>